<dbReference type="CDD" id="cd06284">
    <property type="entry name" value="PBP1_LacI-like"/>
    <property type="match status" value="1"/>
</dbReference>
<protein>
    <submittedName>
        <fullName evidence="7">LacI family repressor for deo operon, udp, cdd, tsx, nupC, and nupG</fullName>
    </submittedName>
</protein>
<dbReference type="PANTHER" id="PTHR30146:SF151">
    <property type="entry name" value="HTH-TYPE TRANSCRIPTIONAL REPRESSOR CYTR"/>
    <property type="match status" value="1"/>
</dbReference>
<gene>
    <name evidence="7" type="ORF">J2T07_003061</name>
</gene>
<evidence type="ECO:0000256" key="2">
    <source>
        <dbReference type="ARBA" id="ARBA00023015"/>
    </source>
</evidence>
<dbReference type="Pfam" id="PF00356">
    <property type="entry name" value="LacI"/>
    <property type="match status" value="1"/>
</dbReference>
<dbReference type="EMBL" id="JAUSSK010000004">
    <property type="protein sequence ID" value="MDQ0010855.1"/>
    <property type="molecule type" value="Genomic_DNA"/>
</dbReference>
<dbReference type="PANTHER" id="PTHR30146">
    <property type="entry name" value="LACI-RELATED TRANSCRIPTIONAL REPRESSOR"/>
    <property type="match status" value="1"/>
</dbReference>
<dbReference type="CDD" id="cd01392">
    <property type="entry name" value="HTH_LacI"/>
    <property type="match status" value="1"/>
</dbReference>
<keyword evidence="1" id="KW-0678">Repressor</keyword>
<dbReference type="Proteomes" id="UP001237737">
    <property type="component" value="Unassembled WGS sequence"/>
</dbReference>
<dbReference type="SUPFAM" id="SSF53822">
    <property type="entry name" value="Periplasmic binding protein-like I"/>
    <property type="match status" value="1"/>
</dbReference>
<keyword evidence="4" id="KW-0804">Transcription</keyword>
<dbReference type="PROSITE" id="PS50932">
    <property type="entry name" value="HTH_LACI_2"/>
    <property type="match status" value="1"/>
</dbReference>
<sequence length="365" mass="39768">MSTEESRRKRKGGKGQHTDVAPQPVRVRTVKEIAAIAKVSVATVSRALQRPEIVSEETRQRIHEVVKRLGYTPNALARNLRTARTRLIVALLPDIANPFFSEVIRGIEQVAYENGYSVLLGETQSSLVREQAYADMVAARQADGIITMFHRVPAIPIEGRLPLVNACEYVKDSAISSVYVDNVAAAAAAVDYLVTLGHREIAFIAGPSSSPICVDREQGYHLALQRANIAVDSALTAAGDFSIEAGERAVELFLSQGLFFSAVFCSNDEMAIGAMRALISRGLRIPEDVSVVGFDDIRFARYTSPPLTTVSQPKNALGREAMMMLIEILNDPEVPTRKRVLSAELVLRGSTGPCRRTRPAGADQP</sequence>
<dbReference type="Gene3D" id="1.10.260.40">
    <property type="entry name" value="lambda repressor-like DNA-binding domains"/>
    <property type="match status" value="1"/>
</dbReference>
<evidence type="ECO:0000256" key="3">
    <source>
        <dbReference type="ARBA" id="ARBA00023125"/>
    </source>
</evidence>
<dbReference type="InterPro" id="IPR028082">
    <property type="entry name" value="Peripla_BP_I"/>
</dbReference>
<keyword evidence="8" id="KW-1185">Reference proteome</keyword>
<comment type="caution">
    <text evidence="7">The sequence shown here is derived from an EMBL/GenBank/DDBJ whole genome shotgun (WGS) entry which is preliminary data.</text>
</comment>
<evidence type="ECO:0000313" key="7">
    <source>
        <dbReference type="EMBL" id="MDQ0010855.1"/>
    </source>
</evidence>
<name>A0ABT9T1J4_9GAMM</name>
<organism evidence="7 8">
    <name type="scientific">Luteibacter jiangsuensis</name>
    <dbReference type="NCBI Taxonomy" id="637577"/>
    <lineage>
        <taxon>Bacteria</taxon>
        <taxon>Pseudomonadati</taxon>
        <taxon>Pseudomonadota</taxon>
        <taxon>Gammaproteobacteria</taxon>
        <taxon>Lysobacterales</taxon>
        <taxon>Rhodanobacteraceae</taxon>
        <taxon>Luteibacter</taxon>
    </lineage>
</organism>
<dbReference type="InterPro" id="IPR010982">
    <property type="entry name" value="Lambda_DNA-bd_dom_sf"/>
</dbReference>
<dbReference type="Gene3D" id="3.40.50.2300">
    <property type="match status" value="2"/>
</dbReference>
<feature type="domain" description="HTH lacI-type" evidence="6">
    <location>
        <begin position="28"/>
        <end position="82"/>
    </location>
</feature>
<evidence type="ECO:0000256" key="5">
    <source>
        <dbReference type="SAM" id="MobiDB-lite"/>
    </source>
</evidence>
<evidence type="ECO:0000259" key="6">
    <source>
        <dbReference type="PROSITE" id="PS50932"/>
    </source>
</evidence>
<evidence type="ECO:0000313" key="8">
    <source>
        <dbReference type="Proteomes" id="UP001237737"/>
    </source>
</evidence>
<reference evidence="7 8" key="1">
    <citation type="submission" date="2023-07" db="EMBL/GenBank/DDBJ databases">
        <title>Sorghum-associated microbial communities from plants grown in Nebraska, USA.</title>
        <authorList>
            <person name="Schachtman D."/>
        </authorList>
    </citation>
    <scope>NUCLEOTIDE SEQUENCE [LARGE SCALE GENOMIC DNA]</scope>
    <source>
        <strain evidence="7 8">CC60</strain>
    </source>
</reference>
<dbReference type="SMART" id="SM00354">
    <property type="entry name" value="HTH_LACI"/>
    <property type="match status" value="1"/>
</dbReference>
<keyword evidence="3" id="KW-0238">DNA-binding</keyword>
<accession>A0ABT9T1J4</accession>
<dbReference type="SUPFAM" id="SSF47413">
    <property type="entry name" value="lambda repressor-like DNA-binding domains"/>
    <property type="match status" value="1"/>
</dbReference>
<proteinExistence type="predicted"/>
<dbReference type="InterPro" id="IPR046335">
    <property type="entry name" value="LacI/GalR-like_sensor"/>
</dbReference>
<dbReference type="Pfam" id="PF13377">
    <property type="entry name" value="Peripla_BP_3"/>
    <property type="match status" value="1"/>
</dbReference>
<dbReference type="RefSeq" id="WP_306850949.1">
    <property type="nucleotide sequence ID" value="NZ_JAUSSK010000004.1"/>
</dbReference>
<keyword evidence="2" id="KW-0805">Transcription regulation</keyword>
<evidence type="ECO:0000256" key="1">
    <source>
        <dbReference type="ARBA" id="ARBA00022491"/>
    </source>
</evidence>
<feature type="region of interest" description="Disordered" evidence="5">
    <location>
        <begin position="1"/>
        <end position="24"/>
    </location>
</feature>
<dbReference type="PROSITE" id="PS00356">
    <property type="entry name" value="HTH_LACI_1"/>
    <property type="match status" value="1"/>
</dbReference>
<dbReference type="InterPro" id="IPR000843">
    <property type="entry name" value="HTH_LacI"/>
</dbReference>
<evidence type="ECO:0000256" key="4">
    <source>
        <dbReference type="ARBA" id="ARBA00023163"/>
    </source>
</evidence>